<protein>
    <submittedName>
        <fullName evidence="1">Uncharacterized protein</fullName>
    </submittedName>
</protein>
<keyword evidence="3" id="KW-1185">Reference proteome</keyword>
<sequence length="77" mass="9524">MLENRKEAERLLLWSVVQMDQPLSLARQRTRHAKPRITRYLSPELWFEVKTRIQNMPKETGRERERYARVRWLFTLL</sequence>
<accession>A0A1A9MYD0</accession>
<gene>
    <name evidence="2" type="ORF">A6V36_28730</name>
    <name evidence="1" type="ORF">A6V37_08875</name>
</gene>
<dbReference type="EMBL" id="LXJZ01000161">
    <property type="protein sequence ID" value="OAJ59040.1"/>
    <property type="molecule type" value="Genomic_DNA"/>
</dbReference>
<name>A0A1A9MYD0_9BURK</name>
<evidence type="ECO:0000313" key="3">
    <source>
        <dbReference type="Proteomes" id="UP000077961"/>
    </source>
</evidence>
<dbReference type="AlphaFoldDB" id="A0A1A9MYD0"/>
<dbReference type="STRING" id="1462993.A6V36_28730"/>
<dbReference type="EMBL" id="LXKA01000360">
    <property type="protein sequence ID" value="OAJ53488.1"/>
    <property type="molecule type" value="Genomic_DNA"/>
</dbReference>
<organism evidence="1 4">
    <name type="scientific">Paraburkholderia ginsengiterrae</name>
    <dbReference type="NCBI Taxonomy" id="1462993"/>
    <lineage>
        <taxon>Bacteria</taxon>
        <taxon>Pseudomonadati</taxon>
        <taxon>Pseudomonadota</taxon>
        <taxon>Betaproteobacteria</taxon>
        <taxon>Burkholderiales</taxon>
        <taxon>Burkholderiaceae</taxon>
        <taxon>Paraburkholderia</taxon>
    </lineage>
</organism>
<proteinExistence type="predicted"/>
<dbReference type="Proteomes" id="UP000078116">
    <property type="component" value="Unassembled WGS sequence"/>
</dbReference>
<comment type="caution">
    <text evidence="1">The sequence shown here is derived from an EMBL/GenBank/DDBJ whole genome shotgun (WGS) entry which is preliminary data.</text>
</comment>
<reference evidence="3 4" key="1">
    <citation type="submission" date="2016-04" db="EMBL/GenBank/DDBJ databases">
        <title>Reclassification of Paraburkholderia panaciterrae (Farh et al. 2015) Dobritsa &amp; Samadpour 2016 as a later homotypic synonym of Paraburkholderia ginsengiterrae (Farh et al. 2015) Dobritsa &amp; Samadpour 2016.</title>
        <authorList>
            <person name="Dobritsa A.P."/>
            <person name="Kutumbaka K."/>
            <person name="Samadpour M."/>
        </authorList>
    </citation>
    <scope>NUCLEOTIDE SEQUENCE [LARGE SCALE GENOMIC DNA]</scope>
    <source>
        <strain evidence="1 4">DCY85</strain>
        <strain evidence="2 3">DCY85-1</strain>
    </source>
</reference>
<evidence type="ECO:0000313" key="1">
    <source>
        <dbReference type="EMBL" id="OAJ53488.1"/>
    </source>
</evidence>
<dbReference type="Proteomes" id="UP000077961">
    <property type="component" value="Unassembled WGS sequence"/>
</dbReference>
<evidence type="ECO:0000313" key="4">
    <source>
        <dbReference type="Proteomes" id="UP000078116"/>
    </source>
</evidence>
<evidence type="ECO:0000313" key="2">
    <source>
        <dbReference type="EMBL" id="OAJ59040.1"/>
    </source>
</evidence>